<evidence type="ECO:0000259" key="5">
    <source>
        <dbReference type="Pfam" id="PF01266"/>
    </source>
</evidence>
<dbReference type="InterPro" id="IPR006076">
    <property type="entry name" value="FAD-dep_OxRdtase"/>
</dbReference>
<dbReference type="Pfam" id="PF01266">
    <property type="entry name" value="DAO"/>
    <property type="match status" value="1"/>
</dbReference>
<dbReference type="HOGENOM" id="CLU_313849_0_0_1"/>
<feature type="domain" description="FAD dependent oxidoreductase" evidence="5">
    <location>
        <begin position="68"/>
        <end position="465"/>
    </location>
</feature>
<dbReference type="GO" id="GO:0016491">
    <property type="term" value="F:oxidoreductase activity"/>
    <property type="evidence" value="ECO:0007669"/>
    <property type="project" value="UniProtKB-KW"/>
</dbReference>
<dbReference type="PANTHER" id="PTHR13847">
    <property type="entry name" value="SARCOSINE DEHYDROGENASE-RELATED"/>
    <property type="match status" value="1"/>
</dbReference>
<reference evidence="6" key="2">
    <citation type="submission" date="2018-05" db="EMBL/GenBank/DDBJ databases">
        <title>OgluRS3 (Oryza glumaepatula Reference Sequence Version 3).</title>
        <authorList>
            <person name="Zhang J."/>
            <person name="Kudrna D."/>
            <person name="Lee S."/>
            <person name="Talag J."/>
            <person name="Welchert J."/>
            <person name="Wing R.A."/>
        </authorList>
    </citation>
    <scope>NUCLEOTIDE SEQUENCE [LARGE SCALE GENOMIC DNA]</scope>
</reference>
<reference evidence="6" key="1">
    <citation type="submission" date="2015-04" db="UniProtKB">
        <authorList>
            <consortium name="EnsemblPlants"/>
        </authorList>
    </citation>
    <scope>IDENTIFICATION</scope>
</reference>
<dbReference type="SUPFAM" id="SSF54373">
    <property type="entry name" value="FAD-linked reductases, C-terminal domain"/>
    <property type="match status" value="1"/>
</dbReference>
<dbReference type="PANTHER" id="PTHR13847:SF287">
    <property type="entry name" value="FAD-DEPENDENT OXIDOREDUCTASE DOMAIN-CONTAINING PROTEIN 1"/>
    <property type="match status" value="1"/>
</dbReference>
<dbReference type="Gene3D" id="3.40.50.150">
    <property type="entry name" value="Vaccinia Virus protein VP39"/>
    <property type="match status" value="1"/>
</dbReference>
<feature type="region of interest" description="Disordered" evidence="4">
    <location>
        <begin position="1"/>
        <end position="27"/>
    </location>
</feature>
<accession>A0A0E0B596</accession>
<feature type="region of interest" description="Disordered" evidence="4">
    <location>
        <begin position="46"/>
        <end position="65"/>
    </location>
</feature>
<dbReference type="STRING" id="40148.A0A0E0B596"/>
<dbReference type="EnsemblPlants" id="OGLUM09G16870.3">
    <property type="protein sequence ID" value="OGLUM09G16870.3"/>
    <property type="gene ID" value="OGLUM09G16870"/>
</dbReference>
<sequence>MDATAFASAPNPSHAPSSSSSSLSASYSRVLRFSVRDPWRRRRGQRLPLHALRSQRPEPAPASASHHDVVVVGAGIIGLSIARHLLLHTPLSVAVADAAVPCTGATGAGQGYLWMSHRTPGSDTWELAVRSKQLWEELAAEVDGLGGGGARERLGWMRTGSLLVGRTSEEMATLEERTKALSQAGIRAECLSAASLHALEPELYVGHDGGAMFLPEDCQIDAFQAVSLIEKTNGSYSSEGRYMEIYNDPAMSLVRSETTGTVQGVQTSKHILYGRKAIVIASGAWTRTLLRSFLEPNPTLDIPVMPRKGHLLVLDKFDKLKLNHGLMELGYVGHQVAKSSGTPLSSESSEDEHGALSISMTATMNTKGNLILGSSREFKGFSREVDMSILKCIWDRAAEFFPTLKNVHLDIDENTEIRIGHRPFMPDGKPVIGSVPDLSNVLIATGHEGSGLALALGTAEMVTDMILGNPGKVDFSPFSIKDRFSEQAEKAWMVRFTSPERRNSAEQDVEDDAGAPDICFWAIASVENLWCHVVCAPNHLGESFSCSQEPVSSFLPGLKNTERPKSMALRGCKNQWQSIRCNGNGGWGAMRSPSILSQCLAGFLSHEKAAAHCVNVVPERESHPPSPAVEIVPSKNVHPYKYAGENIEMHGMNIFKGKVSVVDIVGLSGSEVITPKGEGPLKCCESSIDLVNVLKNEIRDGLLTFRSKQLGCGYGLPGIFACLKDSSAEIIRCKTIPNVLANLEHAQDKHGQQQGSPLTPSRQQLPQDIHFYAGEWEELHTVLSVIQEDEVDTSSGVALEFCEDDFLDGCSSQDASNICHETSSRRSRKLSGSRAWERGNETTTGDGGYDILLVNEIPYSASSLQNLYLLVKKCLRPPYGVMYLAARKNYIGSSSAVRQLRSLVDEEGAFGAHLVSEPPEREIWKFFFK</sequence>
<evidence type="ECO:0000313" key="7">
    <source>
        <dbReference type="Proteomes" id="UP000026961"/>
    </source>
</evidence>
<dbReference type="InterPro" id="IPR036188">
    <property type="entry name" value="FAD/NAD-bd_sf"/>
</dbReference>
<protein>
    <recommendedName>
        <fullName evidence="2">FAD-dependent oxidoreductase domain-containing protein 1</fullName>
    </recommendedName>
</protein>
<dbReference type="AlphaFoldDB" id="A0A0E0B596"/>
<proteinExistence type="predicted"/>
<organism evidence="6">
    <name type="scientific">Oryza glumipatula</name>
    <dbReference type="NCBI Taxonomy" id="40148"/>
    <lineage>
        <taxon>Eukaryota</taxon>
        <taxon>Viridiplantae</taxon>
        <taxon>Streptophyta</taxon>
        <taxon>Embryophyta</taxon>
        <taxon>Tracheophyta</taxon>
        <taxon>Spermatophyta</taxon>
        <taxon>Magnoliopsida</taxon>
        <taxon>Liliopsida</taxon>
        <taxon>Poales</taxon>
        <taxon>Poaceae</taxon>
        <taxon>BOP clade</taxon>
        <taxon>Oryzoideae</taxon>
        <taxon>Oryzeae</taxon>
        <taxon>Oryzinae</taxon>
        <taxon>Oryza</taxon>
    </lineage>
</organism>
<dbReference type="Gramene" id="OGLUM09G16870.3">
    <property type="protein sequence ID" value="OGLUM09G16870.3"/>
    <property type="gene ID" value="OGLUM09G16870"/>
</dbReference>
<dbReference type="Gene3D" id="3.50.50.60">
    <property type="entry name" value="FAD/NAD(P)-binding domain"/>
    <property type="match status" value="1"/>
</dbReference>
<evidence type="ECO:0000313" key="6">
    <source>
        <dbReference type="EnsemblPlants" id="OGLUM09G16870.3"/>
    </source>
</evidence>
<evidence type="ECO:0000256" key="3">
    <source>
        <dbReference type="ARBA" id="ARBA00046185"/>
    </source>
</evidence>
<dbReference type="GO" id="GO:0005737">
    <property type="term" value="C:cytoplasm"/>
    <property type="evidence" value="ECO:0007669"/>
    <property type="project" value="TreeGrafter"/>
</dbReference>
<keyword evidence="7" id="KW-1185">Reference proteome</keyword>
<dbReference type="Gene3D" id="3.30.9.10">
    <property type="entry name" value="D-Amino Acid Oxidase, subunit A, domain 2"/>
    <property type="match status" value="1"/>
</dbReference>
<dbReference type="InterPro" id="IPR029063">
    <property type="entry name" value="SAM-dependent_MTases_sf"/>
</dbReference>
<dbReference type="Proteomes" id="UP000026961">
    <property type="component" value="Chromosome 9"/>
</dbReference>
<evidence type="ECO:0000256" key="1">
    <source>
        <dbReference type="ARBA" id="ARBA00023002"/>
    </source>
</evidence>
<evidence type="ECO:0000256" key="2">
    <source>
        <dbReference type="ARBA" id="ARBA00039785"/>
    </source>
</evidence>
<evidence type="ECO:0000256" key="4">
    <source>
        <dbReference type="SAM" id="MobiDB-lite"/>
    </source>
</evidence>
<dbReference type="SUPFAM" id="SSF51905">
    <property type="entry name" value="FAD/NAD(P)-binding domain"/>
    <property type="match status" value="1"/>
</dbReference>
<dbReference type="eggNOG" id="KOG2920">
    <property type="taxonomic scope" value="Eukaryota"/>
</dbReference>
<comment type="function">
    <text evidence="3">Required for the assembly of the mitochondrial membrane respiratory chain NADH dehydrogenase (Complex I). Involved in mid-late stages of complex I assembly.</text>
</comment>
<keyword evidence="1" id="KW-0560">Oxidoreductase</keyword>
<name>A0A0E0B596_9ORYZ</name>